<dbReference type="InterPro" id="IPR021719">
    <property type="entry name" value="Prot_inh_I78"/>
</dbReference>
<accession>A0ABV0BBL5</accession>
<gene>
    <name evidence="1" type="ORF">TPR58_11335</name>
</gene>
<sequence>MIRIALPLAAVTLMGCTPVATRPEPGPAVPPAALTPCGAEKVSHYVGKTRSASVEREVARLSGAKAIRWIAPGMAVTMDYREDRLNVDVDDNGVITAVRCS</sequence>
<reference evidence="1 2" key="1">
    <citation type="submission" date="2024-05" db="EMBL/GenBank/DDBJ databases">
        <title>Sphingomonas sp. HF-S3 16S ribosomal RNA gene Genome sequencing and assembly.</title>
        <authorList>
            <person name="Lee H."/>
        </authorList>
    </citation>
    <scope>NUCLEOTIDE SEQUENCE [LARGE SCALE GENOMIC DNA]</scope>
    <source>
        <strain evidence="1 2">HF-S3</strain>
    </source>
</reference>
<dbReference type="PROSITE" id="PS51257">
    <property type="entry name" value="PROKAR_LIPOPROTEIN"/>
    <property type="match status" value="1"/>
</dbReference>
<dbReference type="Pfam" id="PF11720">
    <property type="entry name" value="Inhibitor_I78"/>
    <property type="match status" value="1"/>
</dbReference>
<keyword evidence="2" id="KW-1185">Reference proteome</keyword>
<evidence type="ECO:0000313" key="2">
    <source>
        <dbReference type="Proteomes" id="UP001427805"/>
    </source>
</evidence>
<evidence type="ECO:0000313" key="1">
    <source>
        <dbReference type="EMBL" id="MEN3747762.1"/>
    </source>
</evidence>
<dbReference type="Gene3D" id="3.30.10.10">
    <property type="entry name" value="Trypsin Inhibitor V, subunit A"/>
    <property type="match status" value="1"/>
</dbReference>
<dbReference type="EMBL" id="JBDIZK010000006">
    <property type="protein sequence ID" value="MEN3747762.1"/>
    <property type="molecule type" value="Genomic_DNA"/>
</dbReference>
<dbReference type="Proteomes" id="UP001427805">
    <property type="component" value="Unassembled WGS sequence"/>
</dbReference>
<dbReference type="RefSeq" id="WP_346246772.1">
    <property type="nucleotide sequence ID" value="NZ_JBDIZK010000006.1"/>
</dbReference>
<dbReference type="PANTHER" id="PTHR39600">
    <property type="entry name" value="PEPTIDASE INHIBITOR I78 FAMILY PROTEIN"/>
    <property type="match status" value="1"/>
</dbReference>
<organism evidence="1 2">
    <name type="scientific">Sphingomonas rustica</name>
    <dbReference type="NCBI Taxonomy" id="3103142"/>
    <lineage>
        <taxon>Bacteria</taxon>
        <taxon>Pseudomonadati</taxon>
        <taxon>Pseudomonadota</taxon>
        <taxon>Alphaproteobacteria</taxon>
        <taxon>Sphingomonadales</taxon>
        <taxon>Sphingomonadaceae</taxon>
        <taxon>Sphingomonas</taxon>
    </lineage>
</organism>
<dbReference type="PANTHER" id="PTHR39600:SF1">
    <property type="entry name" value="PEPTIDASE INHIBITOR I78 FAMILY PROTEIN"/>
    <property type="match status" value="1"/>
</dbReference>
<protein>
    <submittedName>
        <fullName evidence="1">I78 family peptidase inhibitor</fullName>
    </submittedName>
</protein>
<proteinExistence type="predicted"/>
<comment type="caution">
    <text evidence="1">The sequence shown here is derived from an EMBL/GenBank/DDBJ whole genome shotgun (WGS) entry which is preliminary data.</text>
</comment>
<name>A0ABV0BBL5_9SPHN</name>